<dbReference type="EnsemblMetazoa" id="CJA38807.1">
    <property type="protein sequence ID" value="CJA38807.1"/>
    <property type="gene ID" value="WBGene00214654"/>
</dbReference>
<feature type="transmembrane region" description="Helical" evidence="5">
    <location>
        <begin position="119"/>
        <end position="141"/>
    </location>
</feature>
<sequence>MIEDQGKVVFICLITVLFSILPVGYHMAMLNVPEKVIQQFIFQNFENIFGLKLSPAQESLVWSLTVSSQGVGALIGCLLVGPMAKFGAKHVLMGLNNVILIAGSLLMFLSYWMSFPIAFILGRILTGVYTGLACAFAPLYLQQVISKKHKRIDELFLHIAVCFGSSLGAIFSLPFMFGSDTTWPTLVIFPAFSVSQFWWHLFGFPTLQTTCCRREGTRKQFKASSRLYLTFEGLGKLKENFYRFYYDIEDSDEDEIIKEYWDMVPEMPEQLTICA</sequence>
<dbReference type="Pfam" id="PF00083">
    <property type="entry name" value="Sugar_tr"/>
    <property type="match status" value="1"/>
</dbReference>
<dbReference type="SUPFAM" id="SSF103473">
    <property type="entry name" value="MFS general substrate transporter"/>
    <property type="match status" value="1"/>
</dbReference>
<dbReference type="PANTHER" id="PTHR23503">
    <property type="entry name" value="SOLUTE CARRIER FAMILY 2"/>
    <property type="match status" value="1"/>
</dbReference>
<dbReference type="InterPro" id="IPR045263">
    <property type="entry name" value="GLUT"/>
</dbReference>
<proteinExistence type="predicted"/>
<dbReference type="PROSITE" id="PS00217">
    <property type="entry name" value="SUGAR_TRANSPORT_2"/>
    <property type="match status" value="1"/>
</dbReference>
<dbReference type="AlphaFoldDB" id="A0A8R1ENS7"/>
<keyword evidence="4 5" id="KW-0472">Membrane</keyword>
<evidence type="ECO:0000256" key="4">
    <source>
        <dbReference type="ARBA" id="ARBA00023136"/>
    </source>
</evidence>
<evidence type="ECO:0000313" key="8">
    <source>
        <dbReference type="Proteomes" id="UP000005237"/>
    </source>
</evidence>
<keyword evidence="2 5" id="KW-0812">Transmembrane</keyword>
<reference evidence="7" key="2">
    <citation type="submission" date="2022-06" db="UniProtKB">
        <authorList>
            <consortium name="EnsemblMetazoa"/>
        </authorList>
    </citation>
    <scope>IDENTIFICATION</scope>
    <source>
        <strain evidence="7">DF5081</strain>
    </source>
</reference>
<feature type="transmembrane region" description="Helical" evidence="5">
    <location>
        <begin position="183"/>
        <end position="204"/>
    </location>
</feature>
<feature type="transmembrane region" description="Helical" evidence="5">
    <location>
        <begin position="155"/>
        <end position="177"/>
    </location>
</feature>
<dbReference type="InterPro" id="IPR005829">
    <property type="entry name" value="Sugar_transporter_CS"/>
</dbReference>
<dbReference type="PANTHER" id="PTHR23503:SF50">
    <property type="entry name" value="MAJOR FACILITATOR SUPERFAMILY (MFS) PROFILE DOMAIN-CONTAINING PROTEIN"/>
    <property type="match status" value="1"/>
</dbReference>
<keyword evidence="3 5" id="KW-1133">Transmembrane helix</keyword>
<dbReference type="Proteomes" id="UP000005237">
    <property type="component" value="Unassembled WGS sequence"/>
</dbReference>
<evidence type="ECO:0000256" key="3">
    <source>
        <dbReference type="ARBA" id="ARBA00022989"/>
    </source>
</evidence>
<dbReference type="InterPro" id="IPR005828">
    <property type="entry name" value="MFS_sugar_transport-like"/>
</dbReference>
<reference evidence="8" key="1">
    <citation type="submission" date="2010-08" db="EMBL/GenBank/DDBJ databases">
        <authorList>
            <consortium name="Caenorhabditis japonica Sequencing Consortium"/>
            <person name="Wilson R.K."/>
        </authorList>
    </citation>
    <scope>NUCLEOTIDE SEQUENCE [LARGE SCALE GENOMIC DNA]</scope>
    <source>
        <strain evidence="8">DF5081</strain>
    </source>
</reference>
<comment type="subcellular location">
    <subcellularLocation>
        <location evidence="1">Membrane</location>
        <topology evidence="1">Multi-pass membrane protein</topology>
    </subcellularLocation>
</comment>
<evidence type="ECO:0000259" key="6">
    <source>
        <dbReference type="PROSITE" id="PS50850"/>
    </source>
</evidence>
<dbReference type="InterPro" id="IPR036259">
    <property type="entry name" value="MFS_trans_sf"/>
</dbReference>
<evidence type="ECO:0000256" key="2">
    <source>
        <dbReference type="ARBA" id="ARBA00022692"/>
    </source>
</evidence>
<evidence type="ECO:0000256" key="1">
    <source>
        <dbReference type="ARBA" id="ARBA00004141"/>
    </source>
</evidence>
<feature type="transmembrane region" description="Helical" evidence="5">
    <location>
        <begin position="92"/>
        <end position="113"/>
    </location>
</feature>
<dbReference type="GO" id="GO:0016020">
    <property type="term" value="C:membrane"/>
    <property type="evidence" value="ECO:0007669"/>
    <property type="project" value="UniProtKB-SubCell"/>
</dbReference>
<dbReference type="Gene3D" id="1.20.1250.20">
    <property type="entry name" value="MFS general substrate transporter like domains"/>
    <property type="match status" value="1"/>
</dbReference>
<feature type="transmembrane region" description="Helical" evidence="5">
    <location>
        <begin position="7"/>
        <end position="25"/>
    </location>
</feature>
<keyword evidence="8" id="KW-1185">Reference proteome</keyword>
<evidence type="ECO:0000313" key="7">
    <source>
        <dbReference type="EnsemblMetazoa" id="CJA38807.1"/>
    </source>
</evidence>
<evidence type="ECO:0000256" key="5">
    <source>
        <dbReference type="SAM" id="Phobius"/>
    </source>
</evidence>
<protein>
    <submittedName>
        <fullName evidence="7">MFS domain-containing protein</fullName>
    </submittedName>
</protein>
<accession>A0A8R1ENS7</accession>
<organism evidence="7 8">
    <name type="scientific">Caenorhabditis japonica</name>
    <dbReference type="NCBI Taxonomy" id="281687"/>
    <lineage>
        <taxon>Eukaryota</taxon>
        <taxon>Metazoa</taxon>
        <taxon>Ecdysozoa</taxon>
        <taxon>Nematoda</taxon>
        <taxon>Chromadorea</taxon>
        <taxon>Rhabditida</taxon>
        <taxon>Rhabditina</taxon>
        <taxon>Rhabditomorpha</taxon>
        <taxon>Rhabditoidea</taxon>
        <taxon>Rhabditidae</taxon>
        <taxon>Peloderinae</taxon>
        <taxon>Caenorhabditis</taxon>
    </lineage>
</organism>
<dbReference type="InterPro" id="IPR020846">
    <property type="entry name" value="MFS_dom"/>
</dbReference>
<dbReference type="PROSITE" id="PS50850">
    <property type="entry name" value="MFS"/>
    <property type="match status" value="1"/>
</dbReference>
<dbReference type="GO" id="GO:0015149">
    <property type="term" value="F:hexose transmembrane transporter activity"/>
    <property type="evidence" value="ECO:0007669"/>
    <property type="project" value="TreeGrafter"/>
</dbReference>
<feature type="transmembrane region" description="Helical" evidence="5">
    <location>
        <begin position="60"/>
        <end position="80"/>
    </location>
</feature>
<name>A0A8R1ENS7_CAEJA</name>
<feature type="domain" description="Major facilitator superfamily (MFS) profile" evidence="6">
    <location>
        <begin position="12"/>
        <end position="275"/>
    </location>
</feature>